<organism evidence="5 6">
    <name type="scientific">Haloarcula limicola</name>
    <dbReference type="NCBI Taxonomy" id="1429915"/>
    <lineage>
        <taxon>Archaea</taxon>
        <taxon>Methanobacteriati</taxon>
        <taxon>Methanobacteriota</taxon>
        <taxon>Stenosarchaea group</taxon>
        <taxon>Halobacteria</taxon>
        <taxon>Halobacteriales</taxon>
        <taxon>Haloarculaceae</taxon>
        <taxon>Haloarcula</taxon>
    </lineage>
</organism>
<dbReference type="SUPFAM" id="SSF48208">
    <property type="entry name" value="Six-hairpin glycosidases"/>
    <property type="match status" value="1"/>
</dbReference>
<feature type="domain" description="GH15-like" evidence="3">
    <location>
        <begin position="287"/>
        <end position="650"/>
    </location>
</feature>
<proteinExistence type="inferred from homology"/>
<evidence type="ECO:0000259" key="3">
    <source>
        <dbReference type="Pfam" id="PF00723"/>
    </source>
</evidence>
<dbReference type="Pfam" id="PF00723">
    <property type="entry name" value="Glyco_hydro_15"/>
    <property type="match status" value="1"/>
</dbReference>
<evidence type="ECO:0000313" key="5">
    <source>
        <dbReference type="EMBL" id="MBV0924154.1"/>
    </source>
</evidence>
<reference evidence="5 6" key="1">
    <citation type="submission" date="2021-06" db="EMBL/GenBank/DDBJ databases">
        <title>New haloarchaea isolates fom saline soil.</title>
        <authorList>
            <person name="Duran-Viseras A."/>
            <person name="Sanchez-Porro C.S."/>
            <person name="Ventosa A."/>
        </authorList>
    </citation>
    <scope>NUCLEOTIDE SEQUENCE [LARGE SCALE GENOMIC DNA]</scope>
    <source>
        <strain evidence="5 6">JCM 183640</strain>
    </source>
</reference>
<dbReference type="InterPro" id="IPR008928">
    <property type="entry name" value="6-hairpin_glycosidase_sf"/>
</dbReference>
<feature type="domain" description="DUF7997" evidence="4">
    <location>
        <begin position="1"/>
        <end position="233"/>
    </location>
</feature>
<evidence type="ECO:0000259" key="4">
    <source>
        <dbReference type="Pfam" id="PF25978"/>
    </source>
</evidence>
<accession>A0A8J7YAA5</accession>
<dbReference type="PANTHER" id="PTHR31616">
    <property type="entry name" value="TREHALASE"/>
    <property type="match status" value="1"/>
</dbReference>
<protein>
    <submittedName>
        <fullName evidence="5">Glucan 1,4-alpha-glucosidase</fullName>
    </submittedName>
</protein>
<feature type="region of interest" description="Disordered" evidence="2">
    <location>
        <begin position="1"/>
        <end position="28"/>
    </location>
</feature>
<name>A0A8J7YAA5_9EURY</name>
<dbReference type="Pfam" id="PF25978">
    <property type="entry name" value="DUF7997"/>
    <property type="match status" value="1"/>
</dbReference>
<keyword evidence="6" id="KW-1185">Reference proteome</keyword>
<dbReference type="InterPro" id="IPR012341">
    <property type="entry name" value="6hp_glycosidase-like_sf"/>
</dbReference>
<sequence>MTLRTSLNDYKRNRDHDRKFPGELRSTTGTFSGRGDRLVHVNDDGALQDYSYPLSGLSGVDRSRFGVGGEWFDADADQRYDDAGVVETVHDRGKWQVHQRDLTLGRAHVTQFELAGDAPTDADLQAYVGFAPDGREGQTSLLVHENAVEAYHRREHDYVGASTAIDAAHGQIPERFDELVGDDPVEFPRRTDEERYEDAVMTGGVLLTAPFEDGVVTVVTLLAERGETDRESALSTVEAVVDEYGDADSLRTESAAARDWSLPDSTPRRETVVSDLRVVSLLSAENGARIAGPDFDPFYVTSGGYGYTWFRDDSEISRFLLDSARTLGVDIDHWHQRSADFYCRSQLDDGSWPHRVWPGDETLAPGWANARLETGADTDYQADQTGSIVGFLATFLRTGDPDDPEGLERTIEAAVDSLDDTLEDDGLPIACQNAWENMQGRFVHTAATFLHAYAAVARAPVSTELRDHARAQADAVLDGLNGLWTGEFYALREHEGELDERLDSGSLALPDAFREYAAVADLSAATLDRLVTHVEATLDGLERETDAIRGLVRFEGDDWRCHGQADEKVWTVSTAWGANAAAELGSLLDDVDDDRAADAYRRSRDLLNEILPGGSLVRANGYLPEQLFDDGTPDSATPLGWPHALRLATIAHLEEAGEGRVSTPEAAE</sequence>
<dbReference type="EMBL" id="JAHQXF010000001">
    <property type="protein sequence ID" value="MBV0924154.1"/>
    <property type="molecule type" value="Genomic_DNA"/>
</dbReference>
<dbReference type="InterPro" id="IPR011613">
    <property type="entry name" value="GH15-like"/>
</dbReference>
<evidence type="ECO:0000256" key="1">
    <source>
        <dbReference type="ARBA" id="ARBA00006188"/>
    </source>
</evidence>
<dbReference type="GO" id="GO:0004553">
    <property type="term" value="F:hydrolase activity, hydrolyzing O-glycosyl compounds"/>
    <property type="evidence" value="ECO:0007669"/>
    <property type="project" value="TreeGrafter"/>
</dbReference>
<dbReference type="Proteomes" id="UP000766550">
    <property type="component" value="Unassembled WGS sequence"/>
</dbReference>
<comment type="similarity">
    <text evidence="1">Belongs to the glycosyl hydrolase 15 family.</text>
</comment>
<dbReference type="OrthoDB" id="18576at2157"/>
<dbReference type="Gene3D" id="1.50.10.10">
    <property type="match status" value="1"/>
</dbReference>
<dbReference type="RefSeq" id="WP_162317227.1">
    <property type="nucleotide sequence ID" value="NZ_JAHQXF010000001.1"/>
</dbReference>
<feature type="compositionally biased region" description="Basic and acidic residues" evidence="2">
    <location>
        <begin position="9"/>
        <end position="22"/>
    </location>
</feature>
<evidence type="ECO:0000313" key="6">
    <source>
        <dbReference type="Proteomes" id="UP000766550"/>
    </source>
</evidence>
<dbReference type="InterPro" id="IPR058310">
    <property type="entry name" value="DUF7997"/>
</dbReference>
<dbReference type="AlphaFoldDB" id="A0A8J7YAA5"/>
<dbReference type="PANTHER" id="PTHR31616:SF0">
    <property type="entry name" value="GLUCAN 1,4-ALPHA-GLUCOSIDASE"/>
    <property type="match status" value="1"/>
</dbReference>
<gene>
    <name evidence="5" type="ORF">KTS45_08035</name>
</gene>
<comment type="caution">
    <text evidence="5">The sequence shown here is derived from an EMBL/GenBank/DDBJ whole genome shotgun (WGS) entry which is preliminary data.</text>
</comment>
<dbReference type="GO" id="GO:0005975">
    <property type="term" value="P:carbohydrate metabolic process"/>
    <property type="evidence" value="ECO:0007669"/>
    <property type="project" value="InterPro"/>
</dbReference>
<evidence type="ECO:0000256" key="2">
    <source>
        <dbReference type="SAM" id="MobiDB-lite"/>
    </source>
</evidence>